<keyword evidence="1" id="KW-0175">Coiled coil</keyword>
<accession>A0A1W9YZE7</accession>
<dbReference type="STRING" id="564198.BST17_08700"/>
<organism evidence="3 4">
    <name type="scientific">Mycolicibacterium bacteremicum</name>
    <name type="common">Mycobacterium bacteremicum</name>
    <dbReference type="NCBI Taxonomy" id="564198"/>
    <lineage>
        <taxon>Bacteria</taxon>
        <taxon>Bacillati</taxon>
        <taxon>Actinomycetota</taxon>
        <taxon>Actinomycetes</taxon>
        <taxon>Mycobacteriales</taxon>
        <taxon>Mycobacteriaceae</taxon>
        <taxon>Mycolicibacterium</taxon>
    </lineage>
</organism>
<dbReference type="RefSeq" id="WP_083057161.1">
    <property type="nucleotide sequence ID" value="NZ_JACKVM010000014.1"/>
</dbReference>
<dbReference type="AlphaFoldDB" id="A0A1W9YZE7"/>
<feature type="region of interest" description="Disordered" evidence="2">
    <location>
        <begin position="103"/>
        <end position="225"/>
    </location>
</feature>
<dbReference type="GO" id="GO:0003743">
    <property type="term" value="F:translation initiation factor activity"/>
    <property type="evidence" value="ECO:0007669"/>
    <property type="project" value="UniProtKB-KW"/>
</dbReference>
<feature type="compositionally biased region" description="Basic and acidic residues" evidence="2">
    <location>
        <begin position="103"/>
        <end position="116"/>
    </location>
</feature>
<gene>
    <name evidence="3" type="ORF">BST17_08700</name>
</gene>
<feature type="coiled-coil region" evidence="1">
    <location>
        <begin position="73"/>
        <end position="100"/>
    </location>
</feature>
<name>A0A1W9YZE7_MYCBA</name>
<sequence>MNLIEVPRTVLRLQYQIIRIPLQLLEDRVVSRLETEAPARLLYERSLGALDAAIGNALGDRRLAHDGVVLAERSAARGRAAQLEAEAQAEQRQADQRLRAVHDEAVQERQDAHSAKQEAVSGALKEADERQRSAAADAKKQADAAQRRAAEDAARKKESVEAAKRRELEKIRAAEKTVTDDAQAKRDAARSKRADAADKRATADRVENLADAERQQRRDERSATT</sequence>
<evidence type="ECO:0000256" key="1">
    <source>
        <dbReference type="SAM" id="Coils"/>
    </source>
</evidence>
<protein>
    <submittedName>
        <fullName evidence="3">IF2 family translation initiation factor</fullName>
    </submittedName>
</protein>
<comment type="caution">
    <text evidence="3">The sequence shown here is derived from an EMBL/GenBank/DDBJ whole genome shotgun (WGS) entry which is preliminary data.</text>
</comment>
<dbReference type="OrthoDB" id="4641925at2"/>
<evidence type="ECO:0000313" key="3">
    <source>
        <dbReference type="EMBL" id="ORA05292.1"/>
    </source>
</evidence>
<keyword evidence="3" id="KW-0648">Protein biosynthesis</keyword>
<feature type="compositionally biased region" description="Basic and acidic residues" evidence="2">
    <location>
        <begin position="125"/>
        <end position="225"/>
    </location>
</feature>
<evidence type="ECO:0000313" key="4">
    <source>
        <dbReference type="Proteomes" id="UP000192366"/>
    </source>
</evidence>
<reference evidence="3 4" key="1">
    <citation type="submission" date="2017-02" db="EMBL/GenBank/DDBJ databases">
        <title>The new phylogeny of genus Mycobacterium.</title>
        <authorList>
            <person name="Tortoli E."/>
            <person name="Trovato A."/>
            <person name="Cirillo D.M."/>
        </authorList>
    </citation>
    <scope>NUCLEOTIDE SEQUENCE [LARGE SCALE GENOMIC DNA]</scope>
    <source>
        <strain evidence="3 4">DSM 45578</strain>
    </source>
</reference>
<dbReference type="EMBL" id="MVHJ01000006">
    <property type="protein sequence ID" value="ORA05292.1"/>
    <property type="molecule type" value="Genomic_DNA"/>
</dbReference>
<keyword evidence="4" id="KW-1185">Reference proteome</keyword>
<proteinExistence type="predicted"/>
<keyword evidence="3" id="KW-0396">Initiation factor</keyword>
<dbReference type="Proteomes" id="UP000192366">
    <property type="component" value="Unassembled WGS sequence"/>
</dbReference>
<evidence type="ECO:0000256" key="2">
    <source>
        <dbReference type="SAM" id="MobiDB-lite"/>
    </source>
</evidence>